<evidence type="ECO:0000313" key="3">
    <source>
        <dbReference type="EMBL" id="BBE08186.1"/>
    </source>
</evidence>
<dbReference type="Pfam" id="PF13646">
    <property type="entry name" value="HEAT_2"/>
    <property type="match status" value="5"/>
</dbReference>
<dbReference type="InterPro" id="IPR016024">
    <property type="entry name" value="ARM-type_fold"/>
</dbReference>
<evidence type="ECO:0000313" key="4">
    <source>
        <dbReference type="Proteomes" id="UP000282597"/>
    </source>
</evidence>
<dbReference type="Pfam" id="PF23238">
    <property type="entry name" value="DUF7068"/>
    <property type="match status" value="1"/>
</dbReference>
<dbReference type="InterPro" id="IPR027417">
    <property type="entry name" value="P-loop_NTPase"/>
</dbReference>
<name>A0A2Z6ES10_9BURK</name>
<proteinExistence type="predicted"/>
<dbReference type="PANTHER" id="PTHR12697">
    <property type="entry name" value="PBS LYASE HEAT-LIKE PROTEIN"/>
    <property type="match status" value="1"/>
</dbReference>
<dbReference type="Pfam" id="PF05729">
    <property type="entry name" value="NACHT"/>
    <property type="match status" value="1"/>
</dbReference>
<dbReference type="InterPro" id="IPR007111">
    <property type="entry name" value="NACHT_NTPase"/>
</dbReference>
<dbReference type="Gene3D" id="1.25.10.10">
    <property type="entry name" value="Leucine-rich Repeat Variant"/>
    <property type="match status" value="7"/>
</dbReference>
<dbReference type="SUPFAM" id="SSF52540">
    <property type="entry name" value="P-loop containing nucleoside triphosphate hydrolases"/>
    <property type="match status" value="1"/>
</dbReference>
<reference evidence="3 4" key="1">
    <citation type="journal article" date="2018" name="Microbes Environ.">
        <title>Comparative Genomic Insights into Endofungal Lifestyles of Two Bacterial Endosymbionts, Mycoavidus cysteinexigens and Burkholderia rhizoxinica.</title>
        <authorList>
            <person name="Sharmin D."/>
            <person name="Guo Y."/>
            <person name="Nishizawa T."/>
            <person name="Ohshima S."/>
            <person name="Sato Y."/>
            <person name="Takashima Y."/>
            <person name="Narisawa K."/>
            <person name="Ohta H."/>
        </authorList>
    </citation>
    <scope>NUCLEOTIDE SEQUENCE [LARGE SCALE GENOMIC DNA]</scope>
    <source>
        <strain evidence="3 4">B1-EB</strain>
    </source>
</reference>
<accession>A0A2Z6ES10</accession>
<dbReference type="InterPro" id="IPR011989">
    <property type="entry name" value="ARM-like"/>
</dbReference>
<dbReference type="EMBL" id="AP018150">
    <property type="protein sequence ID" value="BBE08186.1"/>
    <property type="molecule type" value="Genomic_DNA"/>
</dbReference>
<dbReference type="Proteomes" id="UP000282597">
    <property type="component" value="Chromosome"/>
</dbReference>
<dbReference type="SMART" id="SM00567">
    <property type="entry name" value="EZ_HEAT"/>
    <property type="match status" value="16"/>
</dbReference>
<dbReference type="PROSITE" id="PS50837">
    <property type="entry name" value="NACHT"/>
    <property type="match status" value="1"/>
</dbReference>
<dbReference type="InterPro" id="IPR004155">
    <property type="entry name" value="PBS_lyase_HEAT"/>
</dbReference>
<dbReference type="SUPFAM" id="SSF48371">
    <property type="entry name" value="ARM repeat"/>
    <property type="match status" value="1"/>
</dbReference>
<organism evidence="3 4">
    <name type="scientific">Mycoavidus cysteinexigens</name>
    <dbReference type="NCBI Taxonomy" id="1553431"/>
    <lineage>
        <taxon>Bacteria</taxon>
        <taxon>Pseudomonadati</taxon>
        <taxon>Pseudomonadota</taxon>
        <taxon>Betaproteobacteria</taxon>
        <taxon>Burkholderiales</taxon>
        <taxon>Burkholderiaceae</taxon>
        <taxon>Mycoavidus</taxon>
    </lineage>
</organism>
<sequence length="1838" mass="202346">MLGSIFSSSRSALSAEQMLGLANAYLNNARQTQDSYLAAIFFDDAEISLSQAKQAFKKASSPETLADQTLRNKIGATYFERGQMLDQLGQPDRAQASYKKAQKWGHPGLAPRSSTLSAGATLPPAALTNRPLIAAQTSETLHALAPLSTVNPSSAISADTPSTLAEPVQNAAFSSRILESIQEKNDLVNQLFTETLKTFQSLNLSSVWPSVFLVYAHDNPHYGMADAGTAKFLIDHLVKLGINLYSDQRPKGLQAPTALSTRADAARVDDILTSQLCLLPTPIGAIKPVDKVIVCGSQVLGHYLQWGEAGKHYQAYCTDLKKAYGLTQQDPAQAEAEIRQVVNTYSQKADFHHVLTEMAFLKIRTDYLDQHGIIPVSLCANGYELCVQDFVKATTVRIEDMPRFASQQASGQAVYQQQGRHLVFFKLLERLLAQNGAEALLRTFWTAYADLIKRLNSEASAPKAAEYVRVWGQISQSVQDTLQALRTQVDAHALQTALTRYASLDRLAIQRLSGPPLSMKDCYINLAIVEHNKARREEEKPKEGEAAGQNHFHRLPSFEAIDSNQQKLVPLEKLFDPRELSDGKTAIPQRILIRGRAGVGKTTLSKKIVYEYTQKAQWRDRFDWLFWIPLRTLKGKSSCDLFTLFHETYFQSHPNGQALAKALETHISGPAKDKTLFVLDGWDEIAQEWGEHEPMSEFLKQLLNQPAVLITSRPYVDLKQAQTMDLELETVGFSPENVTAYLDNRDVMTTSDAKEIKHFIQTNTFIQGLVNVPIQLDALCYSWDEIKRMQKETPGAMTVTALYQAMMNKLWRKDMLRLGKREGGELLTASHINALSPSRIDRLVKAEHNFLSTLAFQGLQRNQIEFNQRDLHALIEQLEAQGMKLPFTLEANLKKLSFLHTDDAEENQHSYHFMHLTFQEFFAAKHFVQHWEAGREITLLSIDTKKWTKATPEAFVRQYKYNPRYEILWWFVAGLLRGEALNRFFILLEAEPRDLLGAHHQRLIMSCLHEASSAPGVGLPPKIREQLGQSLAQWLQLEIDNRKESTLAYQPTFPEHLLLQCLQKATSAQTKQAVATAFNYRSSLSESALLALIALAKDENKDVRSRAADALGKPSSLPESALLALIALLKDEDRGVRRRAADALGKPSSLPESALLALIALTKDRDEDVRRRAADALGKPSSLPESALLALIALTKDENGCVKRSAADALGKQSSLPESALLALISLLKDRDWNGGLFESLFGSVWSRAADALGKQSSLPESALLALITLMKDENKDVRRSAADALGKQSSLPESALLALITLMKDEKEDVRRSAADALGKQSSLPESALLALIALTKDESKDVRSSAADALGKQSSLPESALLALIALTKDESKDVRSNAADALGKQSSLPESALLALIALTKDENGYVRSRAADALGKPPSLPESALLALIALTKDENGYVRSRAADALGKQSSLPESALLALIALTKDKDRYVRRNAADALGKQSSLPESALLALITLMKDEKEDVRSRAADALGKQFSLPESALLALIALTKDENKDVRSRAADALGKPSSLPESALLALTALTKDENGYVRRSAADALGKPSSLPESALLALIALLKDRDRNGGLLESLFGSVWSRAADALGKQSSLPESALLALIALTKDESKDVRSRAADALGKQSSLPESALLALIALTKDESKDVRLRAADALGKQSSLPESALLALIALTKDRDEEVRSSAADALGKHRSTCYHLLPTLNRQKIEFIYKEYLLEQRFDQSAPFYVQDGTLYFHTAQGLQTVPFGNPEQETEFRQALQHAQQAAGIPFATYLSTRNQVEQPDAQNEEEAMVVPSISQRQ</sequence>
<evidence type="ECO:0000259" key="2">
    <source>
        <dbReference type="PROSITE" id="PS50837"/>
    </source>
</evidence>
<dbReference type="KEGG" id="mcys:MCB1EB_0025"/>
<feature type="region of interest" description="Disordered" evidence="1">
    <location>
        <begin position="1818"/>
        <end position="1838"/>
    </location>
</feature>
<protein>
    <recommendedName>
        <fullName evidence="2">NACHT domain-containing protein</fullName>
    </recommendedName>
</protein>
<gene>
    <name evidence="3" type="ORF">MCB1EB_0025</name>
</gene>
<dbReference type="GO" id="GO:0016491">
    <property type="term" value="F:oxidoreductase activity"/>
    <property type="evidence" value="ECO:0007669"/>
    <property type="project" value="TreeGrafter"/>
</dbReference>
<dbReference type="InterPro" id="IPR055496">
    <property type="entry name" value="DUF7068"/>
</dbReference>
<dbReference type="RefSeq" id="WP_126353802.1">
    <property type="nucleotide sequence ID" value="NZ_AP018150.1"/>
</dbReference>
<evidence type="ECO:0000256" key="1">
    <source>
        <dbReference type="SAM" id="MobiDB-lite"/>
    </source>
</evidence>
<feature type="domain" description="NACHT" evidence="2">
    <location>
        <begin position="589"/>
        <end position="714"/>
    </location>
</feature>
<dbReference type="Gene3D" id="3.40.50.300">
    <property type="entry name" value="P-loop containing nucleotide triphosphate hydrolases"/>
    <property type="match status" value="1"/>
</dbReference>
<keyword evidence="4" id="KW-1185">Reference proteome</keyword>
<dbReference type="PANTHER" id="PTHR12697:SF5">
    <property type="entry name" value="DEOXYHYPUSINE HYDROXYLASE"/>
    <property type="match status" value="1"/>
</dbReference>